<feature type="compositionally biased region" description="Polar residues" evidence="1">
    <location>
        <begin position="55"/>
        <end position="66"/>
    </location>
</feature>
<dbReference type="EMBL" id="JBBNAF010000006">
    <property type="protein sequence ID" value="KAK9135975.1"/>
    <property type="molecule type" value="Genomic_DNA"/>
</dbReference>
<keyword evidence="3" id="KW-1185">Reference proteome</keyword>
<organism evidence="2 3">
    <name type="scientific">Stephania yunnanensis</name>
    <dbReference type="NCBI Taxonomy" id="152371"/>
    <lineage>
        <taxon>Eukaryota</taxon>
        <taxon>Viridiplantae</taxon>
        <taxon>Streptophyta</taxon>
        <taxon>Embryophyta</taxon>
        <taxon>Tracheophyta</taxon>
        <taxon>Spermatophyta</taxon>
        <taxon>Magnoliopsida</taxon>
        <taxon>Ranunculales</taxon>
        <taxon>Menispermaceae</taxon>
        <taxon>Menispermoideae</taxon>
        <taxon>Cissampelideae</taxon>
        <taxon>Stephania</taxon>
    </lineage>
</organism>
<dbReference type="Proteomes" id="UP001420932">
    <property type="component" value="Unassembled WGS sequence"/>
</dbReference>
<accession>A0AAP0JN49</accession>
<evidence type="ECO:0000313" key="3">
    <source>
        <dbReference type="Proteomes" id="UP001420932"/>
    </source>
</evidence>
<comment type="caution">
    <text evidence="2">The sequence shown here is derived from an EMBL/GenBank/DDBJ whole genome shotgun (WGS) entry which is preliminary data.</text>
</comment>
<evidence type="ECO:0000313" key="2">
    <source>
        <dbReference type="EMBL" id="KAK9135975.1"/>
    </source>
</evidence>
<protein>
    <submittedName>
        <fullName evidence="2">Uncharacterized protein</fullName>
    </submittedName>
</protein>
<dbReference type="AlphaFoldDB" id="A0AAP0JN49"/>
<feature type="region of interest" description="Disordered" evidence="1">
    <location>
        <begin position="46"/>
        <end position="66"/>
    </location>
</feature>
<proteinExistence type="predicted"/>
<gene>
    <name evidence="2" type="ORF">Syun_015305</name>
</gene>
<reference evidence="2 3" key="1">
    <citation type="submission" date="2024-01" db="EMBL/GenBank/DDBJ databases">
        <title>Genome assemblies of Stephania.</title>
        <authorList>
            <person name="Yang L."/>
        </authorList>
    </citation>
    <scope>NUCLEOTIDE SEQUENCE [LARGE SCALE GENOMIC DNA]</scope>
    <source>
        <strain evidence="2">YNDBR</strain>
        <tissue evidence="2">Leaf</tissue>
    </source>
</reference>
<evidence type="ECO:0000256" key="1">
    <source>
        <dbReference type="SAM" id="MobiDB-lite"/>
    </source>
</evidence>
<name>A0AAP0JN49_9MAGN</name>
<sequence length="66" mass="7613">MRARTDSQHNAHDFFHLPRLIVQSHCATWKSLVTMCTHVDDSATHQHHNRALDQSIATSTIKRLTH</sequence>